<dbReference type="Proteomes" id="UP000886355">
    <property type="component" value="Unassembled WGS sequence"/>
</dbReference>
<reference evidence="2" key="1">
    <citation type="journal article" date="2020" name="mSystems">
        <title>Genome- and Community-Level Interaction Insights into Carbon Utilization and Element Cycling Functions of Hydrothermarchaeota in Hydrothermal Sediment.</title>
        <authorList>
            <person name="Zhou Z."/>
            <person name="Liu Y."/>
            <person name="Xu W."/>
            <person name="Pan J."/>
            <person name="Luo Z.H."/>
            <person name="Li M."/>
        </authorList>
    </citation>
    <scope>NUCLEOTIDE SEQUENCE [LARGE SCALE GENOMIC DNA]</scope>
    <source>
        <strain evidence="2">HyVt-19</strain>
    </source>
</reference>
<gene>
    <name evidence="2" type="ORF">ENG14_07130</name>
</gene>
<dbReference type="Pfam" id="PF00881">
    <property type="entry name" value="Nitroreductase"/>
    <property type="match status" value="1"/>
</dbReference>
<dbReference type="PANTHER" id="PTHR43745">
    <property type="entry name" value="NITROREDUCTASE MJ1384-RELATED"/>
    <property type="match status" value="1"/>
</dbReference>
<dbReference type="InterPro" id="IPR029479">
    <property type="entry name" value="Nitroreductase"/>
</dbReference>
<accession>A0A7C1B1M6</accession>
<dbReference type="PANTHER" id="PTHR43745:SF2">
    <property type="entry name" value="NITROREDUCTASE MJ1384-RELATED"/>
    <property type="match status" value="1"/>
</dbReference>
<dbReference type="CDD" id="cd02142">
    <property type="entry name" value="McbC_SagB-like_oxidoreductase"/>
    <property type="match status" value="2"/>
</dbReference>
<dbReference type="Gene3D" id="3.40.109.10">
    <property type="entry name" value="NADH Oxidase"/>
    <property type="match status" value="2"/>
</dbReference>
<evidence type="ECO:0000313" key="2">
    <source>
        <dbReference type="EMBL" id="HDL90660.1"/>
    </source>
</evidence>
<sequence length="469" mass="51626">MKGSEYHEITAYQRSGLASGGRIRGGTPSFFKTYPTLPFYQLPKTPELPSCSLGDVLTGATTLASNELNLSLLSIFFALTYGITATDRTGIYSFRAVPSAGALYPCEVYAWLGGFRDLPHGLYHYNVARHGLEQIATVDSNDAFFEAWITAIPYRSAWKYRDRAFRYVLLDSGHIFEQALVSAKVSGITNKFKEANWTGTYGCRSETAICQRLAVDPHHERPVACVAFAPLSETAKIDYLTDKKELLSASAPANGADYGPVILNAINGTVGEVTIPIAPDISEKLPSLLFQNNAVQVILNRRSRRNFIKGSISADYFESYPKAFSRALPIKGLTVYFVVERVDNYDEGVYELWFDGTRPNLKLTGKGMFMSQLADACLHQMWVSHASFAIVVLLNTEELEKTYGNAGYRVGMLCVGRIGQLCYLLSEALGLGCCGVGAFYDYEVTRVIGLHSGMSAYVLAVGPVKKQVR</sequence>
<dbReference type="InterPro" id="IPR000415">
    <property type="entry name" value="Nitroreductase-like"/>
</dbReference>
<name>A0A7C1B1M6_9BACT</name>
<organism evidence="2">
    <name type="scientific">Thermodesulforhabdus norvegica</name>
    <dbReference type="NCBI Taxonomy" id="39841"/>
    <lineage>
        <taxon>Bacteria</taxon>
        <taxon>Pseudomonadati</taxon>
        <taxon>Thermodesulfobacteriota</taxon>
        <taxon>Syntrophobacteria</taxon>
        <taxon>Syntrophobacterales</taxon>
        <taxon>Thermodesulforhabdaceae</taxon>
        <taxon>Thermodesulforhabdus</taxon>
    </lineage>
</organism>
<dbReference type="SUPFAM" id="SSF55469">
    <property type="entry name" value="FMN-dependent nitroreductase-like"/>
    <property type="match status" value="1"/>
</dbReference>
<evidence type="ECO:0000259" key="1">
    <source>
        <dbReference type="Pfam" id="PF00881"/>
    </source>
</evidence>
<dbReference type="InterPro" id="IPR052544">
    <property type="entry name" value="Bacteriocin_Proc_Enz"/>
</dbReference>
<proteinExistence type="predicted"/>
<dbReference type="AlphaFoldDB" id="A0A7C1B1M6"/>
<dbReference type="GO" id="GO:0016491">
    <property type="term" value="F:oxidoreductase activity"/>
    <property type="evidence" value="ECO:0007669"/>
    <property type="project" value="InterPro"/>
</dbReference>
<feature type="domain" description="Nitroreductase" evidence="1">
    <location>
        <begin position="300"/>
        <end position="462"/>
    </location>
</feature>
<comment type="caution">
    <text evidence="2">The sequence shown here is derived from an EMBL/GenBank/DDBJ whole genome shotgun (WGS) entry which is preliminary data.</text>
</comment>
<dbReference type="EMBL" id="DQZW01000338">
    <property type="protein sequence ID" value="HDL90660.1"/>
    <property type="molecule type" value="Genomic_DNA"/>
</dbReference>
<protein>
    <recommendedName>
        <fullName evidence="1">Nitroreductase domain-containing protein</fullName>
    </recommendedName>
</protein>